<dbReference type="RefSeq" id="WP_243701469.1">
    <property type="nucleotide sequence ID" value="NZ_SJOI01000001.1"/>
</dbReference>
<evidence type="ECO:0000313" key="2">
    <source>
        <dbReference type="EMBL" id="TCL04745.1"/>
    </source>
</evidence>
<evidence type="ECO:0000259" key="1">
    <source>
        <dbReference type="Pfam" id="PF06568"/>
    </source>
</evidence>
<name>A0A4R1NBB7_9GAMM</name>
<dbReference type="EMBL" id="SJOI01000001">
    <property type="protein sequence ID" value="TCL04745.1"/>
    <property type="molecule type" value="Genomic_DNA"/>
</dbReference>
<accession>A0A4R1NBB7</accession>
<proteinExistence type="predicted"/>
<feature type="domain" description="YjiS-like" evidence="1">
    <location>
        <begin position="32"/>
        <end position="67"/>
    </location>
</feature>
<evidence type="ECO:0000313" key="3">
    <source>
        <dbReference type="Proteomes" id="UP000294555"/>
    </source>
</evidence>
<keyword evidence="3" id="KW-1185">Reference proteome</keyword>
<sequence length="75" mass="9060">MKNAMQKSDFNTGSDAKLSHIAVKRPPWWAALFRRYQHWRARRRDRRALMSLNESQLRDIGLSRGDLPYRDERKF</sequence>
<dbReference type="Pfam" id="PF06568">
    <property type="entry name" value="YjiS-like"/>
    <property type="match status" value="1"/>
</dbReference>
<dbReference type="InterPro" id="IPR009506">
    <property type="entry name" value="YjiS-like"/>
</dbReference>
<reference evidence="2 3" key="1">
    <citation type="submission" date="2019-02" db="EMBL/GenBank/DDBJ databases">
        <title>Investigation of anaerobic lignin degradation for improved lignocellulosic biofuels.</title>
        <authorList>
            <person name="Deangelis K."/>
        </authorList>
    </citation>
    <scope>NUCLEOTIDE SEQUENCE [LARGE SCALE GENOMIC DNA]</scope>
    <source>
        <strain evidence="2 3">159R</strain>
    </source>
</reference>
<comment type="caution">
    <text evidence="2">The sequence shown here is derived from an EMBL/GenBank/DDBJ whole genome shotgun (WGS) entry which is preliminary data.</text>
</comment>
<gene>
    <name evidence="2" type="ORF">EZJ58_2881</name>
</gene>
<organism evidence="2 3">
    <name type="scientific">Sodalis ligni</name>
    <dbReference type="NCBI Taxonomy" id="2697027"/>
    <lineage>
        <taxon>Bacteria</taxon>
        <taxon>Pseudomonadati</taxon>
        <taxon>Pseudomonadota</taxon>
        <taxon>Gammaproteobacteria</taxon>
        <taxon>Enterobacterales</taxon>
        <taxon>Bruguierivoracaceae</taxon>
        <taxon>Sodalis</taxon>
    </lineage>
</organism>
<dbReference type="Proteomes" id="UP000294555">
    <property type="component" value="Unassembled WGS sequence"/>
</dbReference>
<dbReference type="AlphaFoldDB" id="A0A4R1NBB7"/>
<protein>
    <submittedName>
        <fullName evidence="2">Uncharacterized protein YjiS (DUF1127 family)</fullName>
    </submittedName>
</protein>